<evidence type="ECO:0000313" key="2">
    <source>
        <dbReference type="EMBL" id="PAE00751.1"/>
    </source>
</evidence>
<dbReference type="Pfam" id="PF04233">
    <property type="entry name" value="Phage_Mu_F"/>
    <property type="match status" value="1"/>
</dbReference>
<reference evidence="2 3" key="1">
    <citation type="submission" date="2017-07" db="EMBL/GenBank/DDBJ databases">
        <title>Isolation and whole genome analysis of endospore-forming bacteria from heroin.</title>
        <authorList>
            <person name="Kalinowski J."/>
            <person name="Ahrens B."/>
            <person name="Al-Dilaimi A."/>
            <person name="Winkler A."/>
            <person name="Wibberg D."/>
            <person name="Schleenbecker U."/>
            <person name="Ruckert C."/>
            <person name="Wolfel R."/>
            <person name="Grass G."/>
        </authorList>
    </citation>
    <scope>NUCLEOTIDE SEQUENCE [LARGE SCALE GENOMIC DNA]</scope>
    <source>
        <strain evidence="2 3">7517-1</strain>
    </source>
</reference>
<comment type="caution">
    <text evidence="2">The sequence shown here is derived from an EMBL/GenBank/DDBJ whole genome shotgun (WGS) entry which is preliminary data.</text>
</comment>
<gene>
    <name evidence="2" type="ORF">CHH48_05600</name>
</gene>
<name>A0ABX4H0T3_9BACI</name>
<feature type="domain" description="Phage head morphogenesis" evidence="1">
    <location>
        <begin position="148"/>
        <end position="266"/>
    </location>
</feature>
<proteinExistence type="predicted"/>
<keyword evidence="3" id="KW-1185">Reference proteome</keyword>
<organism evidence="2 3">
    <name type="scientific">Terribacillus saccharophilus</name>
    <dbReference type="NCBI Taxonomy" id="361277"/>
    <lineage>
        <taxon>Bacteria</taxon>
        <taxon>Bacillati</taxon>
        <taxon>Bacillota</taxon>
        <taxon>Bacilli</taxon>
        <taxon>Bacillales</taxon>
        <taxon>Bacillaceae</taxon>
        <taxon>Terribacillus</taxon>
    </lineage>
</organism>
<protein>
    <recommendedName>
        <fullName evidence="1">Phage head morphogenesis domain-containing protein</fullName>
    </recommendedName>
</protein>
<dbReference type="EMBL" id="NPBJ01000010">
    <property type="protein sequence ID" value="PAE00751.1"/>
    <property type="molecule type" value="Genomic_DNA"/>
</dbReference>
<accession>A0ABX4H0T3</accession>
<evidence type="ECO:0000313" key="3">
    <source>
        <dbReference type="Proteomes" id="UP000216852"/>
    </source>
</evidence>
<dbReference type="Proteomes" id="UP000216852">
    <property type="component" value="Unassembled WGS sequence"/>
</dbReference>
<evidence type="ECO:0000259" key="1">
    <source>
        <dbReference type="Pfam" id="PF04233"/>
    </source>
</evidence>
<dbReference type="InterPro" id="IPR006528">
    <property type="entry name" value="Phage_head_morphogenesis_dom"/>
</dbReference>
<dbReference type="RefSeq" id="WP_095220241.1">
    <property type="nucleotide sequence ID" value="NZ_NPBJ01000010.1"/>
</dbReference>
<sequence length="304" mass="35353">MTRSQQEIDVLLDQMIEDAEDALDQAFSERLKDILSQISGMYQKYATRGELSYTELNKFNRFRQEMQMIVEQMDQHYEQVTKLIQALMETTYIENYLRSAFLYEYESQIAMGFTIPAYQVIQQAIINPIARLTLPALMEAHRSEIVRNIQIEITQGLMAGEDYSRMATRIEKRVNFSRNKARRVARTEAGRVQTISRLDAAEVAGKFVEMVKVWSSTLDMHTRNSHRELDSQRADREGYFHFKGMKAEGPHLWGRPDMDCNCRCSLLFSVDGRMPELRRARTADEKTAVIPYQSYNTWLASLSV</sequence>